<evidence type="ECO:0000256" key="1">
    <source>
        <dbReference type="SAM" id="MobiDB-lite"/>
    </source>
</evidence>
<proteinExistence type="predicted"/>
<comment type="caution">
    <text evidence="2">The sequence shown here is derived from an EMBL/GenBank/DDBJ whole genome shotgun (WGS) entry which is preliminary data.</text>
</comment>
<dbReference type="EMBL" id="JBAWSY010000010">
    <property type="protein sequence ID" value="MEI4770580.1"/>
    <property type="molecule type" value="Genomic_DNA"/>
</dbReference>
<evidence type="ECO:0000313" key="2">
    <source>
        <dbReference type="EMBL" id="MEI4770580.1"/>
    </source>
</evidence>
<dbReference type="PANTHER" id="PTHR37804:SF1">
    <property type="entry name" value="CDAA REGULATORY PROTEIN CDAR"/>
    <property type="match status" value="1"/>
</dbReference>
<sequence length="428" mass="47350">MDRMMDSPWFLRIIALTLAVLLFVSVKTGEGTSSSTSGTQIDVLRDVPVEVYYDDENSVVTGVPETVTVNIEGPTQVVLSAKMMKDYKLFIDLRKLTYGEHRVAISSENFSDKLKVRIDPVYVDVNIEEKISKEFRVDPEMNEGLLAENYIVKSYEVEPKMVTITGAKSIINSIGYVKATIVGDPGITKSFDKEASVRVLDRDLNKLDVIVDPKQVQVKVNIEEHSKEVPIVLRQKGSPKQDVTINGLTTNVETIRLFGPRNILDRFNQLTVDVDISKLEKSGDLDVKLAIPDGVTRMSLDKIKVTADVTPAPVTEPPAESPPAEEETKEESVPTDSEKSFEQVAVEVRGLSDELASDFKTPTNGLVTVTAKGTREELDKINKSNIALYVEAQNAKVGENTFPIKMDAPTDVQWEMSASEVKITVKEA</sequence>
<name>A0ABU8F6F6_9BACI</name>
<accession>A0ABU8F6F6</accession>
<evidence type="ECO:0000313" key="3">
    <source>
        <dbReference type="Proteomes" id="UP001364890"/>
    </source>
</evidence>
<gene>
    <name evidence="2" type="ORF">WAX74_13160</name>
</gene>
<reference evidence="2 3" key="1">
    <citation type="submission" date="2024-01" db="EMBL/GenBank/DDBJ databases">
        <title>Seven novel Bacillus-like species.</title>
        <authorList>
            <person name="Liu G."/>
        </authorList>
    </citation>
    <scope>NUCLEOTIDE SEQUENCE [LARGE SCALE GENOMIC DNA]</scope>
    <source>
        <strain evidence="2 3">FJAT-51614</strain>
    </source>
</reference>
<dbReference type="Gene3D" id="2.170.120.30">
    <property type="match status" value="2"/>
</dbReference>
<dbReference type="PANTHER" id="PTHR37804">
    <property type="entry name" value="CDAA REGULATORY PROTEIN CDAR"/>
    <property type="match status" value="1"/>
</dbReference>
<dbReference type="InterPro" id="IPR053154">
    <property type="entry name" value="c-di-AMP_regulator"/>
</dbReference>
<keyword evidence="3" id="KW-1185">Reference proteome</keyword>
<feature type="compositionally biased region" description="Basic and acidic residues" evidence="1">
    <location>
        <begin position="330"/>
        <end position="340"/>
    </location>
</feature>
<protein>
    <submittedName>
        <fullName evidence="2">CdaR family protein</fullName>
    </submittedName>
</protein>
<dbReference type="InterPro" id="IPR012505">
    <property type="entry name" value="YbbR"/>
</dbReference>
<organism evidence="2 3">
    <name type="scientific">Psychrobacillus mangrovi</name>
    <dbReference type="NCBI Taxonomy" id="3117745"/>
    <lineage>
        <taxon>Bacteria</taxon>
        <taxon>Bacillati</taxon>
        <taxon>Bacillota</taxon>
        <taxon>Bacilli</taxon>
        <taxon>Bacillales</taxon>
        <taxon>Bacillaceae</taxon>
        <taxon>Psychrobacillus</taxon>
    </lineage>
</organism>
<dbReference type="Pfam" id="PF07949">
    <property type="entry name" value="YbbR"/>
    <property type="match status" value="3"/>
</dbReference>
<dbReference type="Proteomes" id="UP001364890">
    <property type="component" value="Unassembled WGS sequence"/>
</dbReference>
<feature type="region of interest" description="Disordered" evidence="1">
    <location>
        <begin position="310"/>
        <end position="340"/>
    </location>
</feature>
<dbReference type="RefSeq" id="WP_336498147.1">
    <property type="nucleotide sequence ID" value="NZ_JBAWSY010000010.1"/>
</dbReference>
<dbReference type="Gene3D" id="2.170.120.40">
    <property type="entry name" value="YbbR-like domain"/>
    <property type="match status" value="2"/>
</dbReference>